<feature type="transmembrane region" description="Helical" evidence="1">
    <location>
        <begin position="12"/>
        <end position="39"/>
    </location>
</feature>
<gene>
    <name evidence="3" type="ORF">SEML1_0326</name>
</gene>
<accession>A0ABY8WU87</accession>
<dbReference type="InterPro" id="IPR013229">
    <property type="entry name" value="PEGA"/>
</dbReference>
<keyword evidence="1" id="KW-0472">Membrane</keyword>
<feature type="domain" description="PEGA" evidence="2">
    <location>
        <begin position="56"/>
        <end position="116"/>
    </location>
</feature>
<evidence type="ECO:0000259" key="2">
    <source>
        <dbReference type="Pfam" id="PF08308"/>
    </source>
</evidence>
<keyword evidence="1" id="KW-0812">Transmembrane</keyword>
<dbReference type="EMBL" id="CP124550">
    <property type="protein sequence ID" value="WIO45955.1"/>
    <property type="molecule type" value="Genomic_DNA"/>
</dbReference>
<protein>
    <submittedName>
        <fullName evidence="3">PEGA domain-containing protein</fullName>
    </submittedName>
</protein>
<keyword evidence="1" id="KW-1133">Transmembrane helix</keyword>
<dbReference type="Proteomes" id="UP001177295">
    <property type="component" value="Chromosome"/>
</dbReference>
<dbReference type="SUPFAM" id="SSF82171">
    <property type="entry name" value="DPP6 N-terminal domain-like"/>
    <property type="match status" value="1"/>
</dbReference>
<sequence>MYEHDSKRKLRLRLTFTYAVMILTTLGLVVVALFIALGYRYNQFDGRFEQGGMIQFNSRPSGAEIQLDTVKLSNRTATRITATAGNHAVMVSRDGYKPWQKQATVKPGAVLWLNYVRLVPTDPKIETAATYGSIASVMASFDRSRFAVIENDMQPTVTFSRVHDANVEHSSVTVPADKITTPSAAGSSRFSLAGWDYANKRVLVLHTYDDGKTEYLLVPKDSGDPARNISTEFGISIAEFQYDPTDSNIAYVLTTNHDVRRLNLSTSTLSGPLVTNASSLVVAYNGWIGYATHPDASGIRTVGYVSKDKLTAKTVQTFTNMSGRSLSYTIANYYNELYQLVVAGDSATVYRAELPGSDSTDAIKSKTIAKLSLAKDVAFAGFSPREQRFVYIQNGRDIVTYDLELSSIATVAPSAALNTKIGWLDDFHLLSTADGTIEFMDYDGTNMQTLARGASHAATLLAGNDKFFYYFTRDETAGTVRLMRLSLTTE</sequence>
<dbReference type="RefSeq" id="WP_376754319.1">
    <property type="nucleotide sequence ID" value="NZ_CP124550.1"/>
</dbReference>
<dbReference type="Pfam" id="PF08308">
    <property type="entry name" value="PEGA"/>
    <property type="match status" value="1"/>
</dbReference>
<evidence type="ECO:0000313" key="4">
    <source>
        <dbReference type="Proteomes" id="UP001177295"/>
    </source>
</evidence>
<evidence type="ECO:0000256" key="1">
    <source>
        <dbReference type="SAM" id="Phobius"/>
    </source>
</evidence>
<organism evidence="3 4">
    <name type="scientific">Candidatus Southlakia epibionticum</name>
    <dbReference type="NCBI Taxonomy" id="3043284"/>
    <lineage>
        <taxon>Bacteria</taxon>
        <taxon>Candidatus Saccharimonadota</taxon>
        <taxon>Candidatus Saccharimonadia</taxon>
        <taxon>Candidatus Saccharimonadales</taxon>
        <taxon>Candidatus Saccharimonadaceae</taxon>
        <taxon>Candidatus Southlakia</taxon>
    </lineage>
</organism>
<proteinExistence type="predicted"/>
<name>A0ABY8WU87_9BACT</name>
<evidence type="ECO:0000313" key="3">
    <source>
        <dbReference type="EMBL" id="WIO45955.1"/>
    </source>
</evidence>
<reference evidence="3 4" key="1">
    <citation type="journal article" date="2023" name="Cell">
        <title>Genetic manipulation of Patescibacteria provides mechanistic insights into microbial dark matter and the epibiotic lifestyle.</title>
        <authorList>
            <person name="Wang Y."/>
            <person name="Gallagher L.A."/>
            <person name="Andrade P.A."/>
            <person name="Liu A."/>
            <person name="Humphreys I.R."/>
            <person name="Turkarslan S."/>
            <person name="Cutler K.J."/>
            <person name="Arrieta-Ortiz M.L."/>
            <person name="Li Y."/>
            <person name="Radey M.C."/>
            <person name="McLean J.S."/>
            <person name="Cong Q."/>
            <person name="Baker D."/>
            <person name="Baliga N.S."/>
            <person name="Peterson S.B."/>
            <person name="Mougous J.D."/>
        </authorList>
    </citation>
    <scope>NUCLEOTIDE SEQUENCE [LARGE SCALE GENOMIC DNA]</scope>
    <source>
        <strain evidence="3 4">ML1</strain>
    </source>
</reference>
<keyword evidence="4" id="KW-1185">Reference proteome</keyword>